<dbReference type="EMBL" id="MHIB01000049">
    <property type="protein sequence ID" value="OGY42863.1"/>
    <property type="molecule type" value="Genomic_DNA"/>
</dbReference>
<dbReference type="InterPro" id="IPR050921">
    <property type="entry name" value="T4SS_GSP_E_ATPase"/>
</dbReference>
<dbReference type="InterPro" id="IPR001482">
    <property type="entry name" value="T2SS/T4SS_dom"/>
</dbReference>
<evidence type="ECO:0000313" key="4">
    <source>
        <dbReference type="Proteomes" id="UP000178930"/>
    </source>
</evidence>
<feature type="domain" description="Bacterial type II secretion system protein E" evidence="2">
    <location>
        <begin position="3"/>
        <end position="278"/>
    </location>
</feature>
<dbReference type="Proteomes" id="UP000178930">
    <property type="component" value="Unassembled WGS sequence"/>
</dbReference>
<sequence>MDSSINVIINNILTTAAKRKASYIHLTVGAYPALRIDDQLVELKDEAVVINDLIKKLADGWLEEDQKKELTQNKEMILVKEIDKKFRLKIHFFFQKGNLSAIIHLISSQIPPLANLGLPKSITGLVEKKSGLIIIAGSYGSGKTTTVSALIEEINKNRKVNIVTIEKPTEYIFTNQQSIVEQRQVGTDVVSFKAALDSVQKTDIDVVCVSENNEADVIPLVLEVAVSGRLVILTMTTLSAVQTLEEILASFKSQEKNRALTLVADSLLAVIVQRLVPKVGGGLILAAEILFGTEAVQSLIREGKVKQITTVLQSSRAEGMISLDQSLAELVKNGVVQAEEAEKYALDPEIFHPRR</sequence>
<dbReference type="Pfam" id="PF00437">
    <property type="entry name" value="T2SSE"/>
    <property type="match status" value="1"/>
</dbReference>
<dbReference type="PANTHER" id="PTHR30486">
    <property type="entry name" value="TWITCHING MOTILITY PROTEIN PILT"/>
    <property type="match status" value="1"/>
</dbReference>
<reference evidence="3 4" key="1">
    <citation type="journal article" date="2016" name="Nat. Commun.">
        <title>Thousands of microbial genomes shed light on interconnected biogeochemical processes in an aquifer system.</title>
        <authorList>
            <person name="Anantharaman K."/>
            <person name="Brown C.T."/>
            <person name="Hug L.A."/>
            <person name="Sharon I."/>
            <person name="Castelle C.J."/>
            <person name="Probst A.J."/>
            <person name="Thomas B.C."/>
            <person name="Singh A."/>
            <person name="Wilkins M.J."/>
            <person name="Karaoz U."/>
            <person name="Brodie E.L."/>
            <person name="Williams K.H."/>
            <person name="Hubbard S.S."/>
            <person name="Banfield J.F."/>
        </authorList>
    </citation>
    <scope>NUCLEOTIDE SEQUENCE [LARGE SCALE GENOMIC DNA]</scope>
</reference>
<dbReference type="Gene3D" id="3.40.50.300">
    <property type="entry name" value="P-loop containing nucleotide triphosphate hydrolases"/>
    <property type="match status" value="1"/>
</dbReference>
<organism evidence="3 4">
    <name type="scientific">Candidatus Buchananbacteria bacterium RIFCSPHIGHO2_01_FULL_39_14</name>
    <dbReference type="NCBI Taxonomy" id="1797532"/>
    <lineage>
        <taxon>Bacteria</taxon>
        <taxon>Candidatus Buchananiibacteriota</taxon>
    </lineage>
</organism>
<comment type="caution">
    <text evidence="3">The sequence shown here is derived from an EMBL/GenBank/DDBJ whole genome shotgun (WGS) entry which is preliminary data.</text>
</comment>
<dbReference type="Gene3D" id="3.30.450.90">
    <property type="match status" value="1"/>
</dbReference>
<accession>A0A1G1XS14</accession>
<evidence type="ECO:0000259" key="2">
    <source>
        <dbReference type="Pfam" id="PF00437"/>
    </source>
</evidence>
<dbReference type="InterPro" id="IPR027417">
    <property type="entry name" value="P-loop_NTPase"/>
</dbReference>
<proteinExistence type="inferred from homology"/>
<comment type="similarity">
    <text evidence="1">Belongs to the GSP E family.</text>
</comment>
<evidence type="ECO:0000313" key="3">
    <source>
        <dbReference type="EMBL" id="OGY42863.1"/>
    </source>
</evidence>
<protein>
    <recommendedName>
        <fullName evidence="2">Bacterial type II secretion system protein E domain-containing protein</fullName>
    </recommendedName>
</protein>
<evidence type="ECO:0000256" key="1">
    <source>
        <dbReference type="ARBA" id="ARBA00006611"/>
    </source>
</evidence>
<dbReference type="SUPFAM" id="SSF52540">
    <property type="entry name" value="P-loop containing nucleoside triphosphate hydrolases"/>
    <property type="match status" value="1"/>
</dbReference>
<dbReference type="STRING" id="1797532.A2729_03035"/>
<dbReference type="AlphaFoldDB" id="A0A1G1XS14"/>
<name>A0A1G1XS14_9BACT</name>
<dbReference type="GO" id="GO:0016887">
    <property type="term" value="F:ATP hydrolysis activity"/>
    <property type="evidence" value="ECO:0007669"/>
    <property type="project" value="InterPro"/>
</dbReference>
<gene>
    <name evidence="3" type="ORF">A2729_03035</name>
</gene>